<name>A0A248VR43_9BURK</name>
<dbReference type="EMBL" id="CP022990">
    <property type="protein sequence ID" value="ASW01508.1"/>
    <property type="molecule type" value="Genomic_DNA"/>
</dbReference>
<gene>
    <name evidence="1" type="ORF">CJU94_25400</name>
</gene>
<evidence type="ECO:0000313" key="2">
    <source>
        <dbReference type="Proteomes" id="UP000215158"/>
    </source>
</evidence>
<dbReference type="KEGG" id="parb:CJU94_25400"/>
<dbReference type="Proteomes" id="UP000215158">
    <property type="component" value="Chromosome 2"/>
</dbReference>
<organism evidence="1 2">
    <name type="scientific">Paraburkholderia aromaticivorans</name>
    <dbReference type="NCBI Taxonomy" id="2026199"/>
    <lineage>
        <taxon>Bacteria</taxon>
        <taxon>Pseudomonadati</taxon>
        <taxon>Pseudomonadota</taxon>
        <taxon>Betaproteobacteria</taxon>
        <taxon>Burkholderiales</taxon>
        <taxon>Burkholderiaceae</taxon>
        <taxon>Paraburkholderia</taxon>
    </lineage>
</organism>
<dbReference type="AlphaFoldDB" id="A0A248VR43"/>
<reference evidence="1 2" key="1">
    <citation type="submission" date="2017-08" db="EMBL/GenBank/DDBJ databases">
        <title>Identification and genetic characteristics of simultaneous BTEX- and naphthalene-degrading Paraburkholderia sp. BN5 isolated from petroleum-contaminated soil.</title>
        <authorList>
            <person name="Lee Y."/>
            <person name="Jeon C.O."/>
        </authorList>
    </citation>
    <scope>NUCLEOTIDE SEQUENCE [LARGE SCALE GENOMIC DNA]</scope>
    <source>
        <strain evidence="1 2">BN5</strain>
    </source>
</reference>
<accession>A0A248VR43</accession>
<keyword evidence="2" id="KW-1185">Reference proteome</keyword>
<proteinExistence type="predicted"/>
<evidence type="ECO:0000313" key="1">
    <source>
        <dbReference type="EMBL" id="ASW01508.1"/>
    </source>
</evidence>
<sequence>MTLRIFNVHQAKLCHFQNQFVHSQSFFSNHVESDRGYPREKCRTSCCFSVMRGNDDWALKFHF</sequence>
<protein>
    <submittedName>
        <fullName evidence="1">Uncharacterized protein</fullName>
    </submittedName>
</protein>